<dbReference type="RefSeq" id="WP_285633226.1">
    <property type="nucleotide sequence ID" value="NZ_BSTJ01000014.1"/>
</dbReference>
<sequence length="418" mass="43815">MTDTDVLIIGAGMAGLAAARRAQRDGVDFLLLEAGDRVGGRVATDETDGFLLDRGFQVVNTAYPRLAALVDLAALDLGCFRSGVLVRHGDRLERYAHPLRDPRGVPGMLESAVGGVGTVTDRVRLAAIIARYAALPPARLLDEPETTTAQAMSGLSPAMLDGLVRPYLTGVFADPELATSSHVLAMIVRSFVHGRIGLPRTGVGAVPAALAAPLPAERIRLHTPVERLSGTTAHTPSGPVRARVVLVATDPVTAARLLPELPAPVMHALTTVYHAASEPPLEEATLVLDADGFARPGGPSIANTVVVSNAVPAYAPPGRHLIATTVAAPDADHAAVRAELARVYGTVTGEWEHLATVRIPHALPDASPPMDRLRRPVALGDGRYVVGDHRDSPSVQGALTSGWRAAAAITAPDRRGRR</sequence>
<dbReference type="PANTHER" id="PTHR42841">
    <property type="entry name" value="AMINE OXIDASE"/>
    <property type="match status" value="1"/>
</dbReference>
<accession>A0A9W6RRR7</accession>
<evidence type="ECO:0000313" key="2">
    <source>
        <dbReference type="EMBL" id="GLY80385.1"/>
    </source>
</evidence>
<dbReference type="Pfam" id="PF01593">
    <property type="entry name" value="Amino_oxidase"/>
    <property type="match status" value="1"/>
</dbReference>
<gene>
    <name evidence="2" type="ORF">Airi01_086520</name>
</gene>
<dbReference type="AlphaFoldDB" id="A0A9W6RRR7"/>
<dbReference type="InterPro" id="IPR036188">
    <property type="entry name" value="FAD/NAD-bd_sf"/>
</dbReference>
<dbReference type="Proteomes" id="UP001165135">
    <property type="component" value="Unassembled WGS sequence"/>
</dbReference>
<dbReference type="EMBL" id="BSTJ01000014">
    <property type="protein sequence ID" value="GLY80385.1"/>
    <property type="molecule type" value="Genomic_DNA"/>
</dbReference>
<evidence type="ECO:0000259" key="1">
    <source>
        <dbReference type="Pfam" id="PF01593"/>
    </source>
</evidence>
<name>A0A9W6RRR7_9ACTN</name>
<feature type="domain" description="Amine oxidase" evidence="1">
    <location>
        <begin position="13"/>
        <end position="409"/>
    </location>
</feature>
<dbReference type="SUPFAM" id="SSF51905">
    <property type="entry name" value="FAD/NAD(P)-binding domain"/>
    <property type="match status" value="1"/>
</dbReference>
<organism evidence="2 3">
    <name type="scientific">Actinoallomurus iriomotensis</name>
    <dbReference type="NCBI Taxonomy" id="478107"/>
    <lineage>
        <taxon>Bacteria</taxon>
        <taxon>Bacillati</taxon>
        <taxon>Actinomycetota</taxon>
        <taxon>Actinomycetes</taxon>
        <taxon>Streptosporangiales</taxon>
        <taxon>Thermomonosporaceae</taxon>
        <taxon>Actinoallomurus</taxon>
    </lineage>
</organism>
<evidence type="ECO:0000313" key="3">
    <source>
        <dbReference type="Proteomes" id="UP001165135"/>
    </source>
</evidence>
<dbReference type="GO" id="GO:0016491">
    <property type="term" value="F:oxidoreductase activity"/>
    <property type="evidence" value="ECO:0007669"/>
    <property type="project" value="InterPro"/>
</dbReference>
<reference evidence="2" key="1">
    <citation type="submission" date="2023-03" db="EMBL/GenBank/DDBJ databases">
        <title>Actinoallomurus iriomotensis NBRC 103681.</title>
        <authorList>
            <person name="Ichikawa N."/>
            <person name="Sato H."/>
            <person name="Tonouchi N."/>
        </authorList>
    </citation>
    <scope>NUCLEOTIDE SEQUENCE</scope>
    <source>
        <strain evidence="2">NBRC 103681</strain>
    </source>
</reference>
<dbReference type="Gene3D" id="3.50.50.60">
    <property type="entry name" value="FAD/NAD(P)-binding domain"/>
    <property type="match status" value="1"/>
</dbReference>
<proteinExistence type="predicted"/>
<dbReference type="InterPro" id="IPR002937">
    <property type="entry name" value="Amino_oxidase"/>
</dbReference>
<comment type="caution">
    <text evidence="2">The sequence shown here is derived from an EMBL/GenBank/DDBJ whole genome shotgun (WGS) entry which is preliminary data.</text>
</comment>
<protein>
    <submittedName>
        <fullName evidence="2">Oxidoreductase</fullName>
    </submittedName>
</protein>